<name>A0AAU9J483_9CILI</name>
<dbReference type="Gene3D" id="3.30.70.1230">
    <property type="entry name" value="Nucleotide cyclase"/>
    <property type="match status" value="2"/>
</dbReference>
<evidence type="ECO:0000256" key="4">
    <source>
        <dbReference type="ARBA" id="ARBA00022741"/>
    </source>
</evidence>
<keyword evidence="3 12" id="KW-0479">Metal-binding</keyword>
<sequence>MHNLHNLNINPKDKPKDVRTIHLLNSNFSKHWSRNNEITTARYNFWNFIPKNVFEQFHQLWYSWFLLILILDLTYSSSIEKSFTDVFPFCIILLIRISSDGFHDLRRHKFDNEINNREFKVLTNDGEIIKKNKNICVGDVIVLHKDQKAPADMIVICTWENKTKFYVDVTDIIGEVQYDPKKPARETKIILKSLDLCEIVSELNKLNVVIKVPESPSFKFWGSIRLRTGPKPTSLSEMNYIKSGSKILEIEWVIGVVVYTHREIKKFKRRYAHLSLLEKKLNKMVIIVAILASIMIVVSVILNIFVYGLKFGDNTWSLVISTIFLFRRLTPPSLLISIKFIQLYFTHGVAKKIPGVKFNSLKVSEELGQVEYILTDKTGTLTSNEVELPICIMDGETYLRDRPMYETEASPHNNAETEREMFIDYDCKSFFDLRRELMSYKTDYPLAYYFVMCMGVCHQSWTTGQMCCNTWSMEDKAMVDTSSSLGLDVVTATKEKATLTLFNQEIILDILTLKGYSENIQKSRIIVKDNFKGEIILYVKGTKAEMLRSFNVSKKFRHYIELNGYETQLSGKKTVFLGYRILNESELEDFVYEYNIAKISPVNSDGKIEDIFFKLESGLNFLGILGLEDKVLEDTKETVWALKNAGIKFWMVSGDSEDNSLCAGVASRIFDPDLRVERLSDFSSELDCKLGMISQIRKNFLTAQVHVEENNYKTDHCQISPDDSFASMSNDKMDSKHSTHSTQLTVLPSERKHRIPIVAQIAPENLETPIFSLPIYDITGFTLSVDRSGLEFGLCSEENRKYFAVLLCAAQSVCFHSFLPRDKTKIAKFLRHNFSYNPIFLAIGDSQCDVGMIQKAHVGVGITGTRTAYSGHISIAKFSLLKELLLCHGHWFYIRASKMVLMIFFANFLLGWIMFWYTTTGHSYSYQLFGEYLIACYLFVFTLIPALAVGMWDKDLNREQISLYPQVYSTLLHNTLLSTSQFISILALALVHSFVIFFAIYCFEIINDNGSTLNLSTLEWAIYIAMTSTAAVIIFIESASFNLWTIISHFIAIILLAAFINIASIFMEEMYGNMEEFNESFLLILFVIMGQLAVVMISYGIKSWTSLFIPSLADFANMTKSKLIVRVKSKIEAFQNNLQAIYKKTKNFKESQTSFDINALTLKFTSKSREAQYMEEIKASNMKSYRLLMLSLYLLFIDFFVDSYFTVSNPDEYFPFMISIVSVYSILIITIFTKYFQQHLETLIFFTRLFNTVIVIIAKLVYATFDPIIYTNWPPLFLIGTSLLWIEMLSATILCSIITTTIVTYDFFYELDFSDAVVASLEFFILYASLIVIASLIGYVIEKWNRKRYILLKRVEIEVEKSMQVLNVVLPSFVRKRVKDGCRYIAEDQGVVTVLFCEICDFERIVSDYPHTELSYFIDDIFKKFDTVCESTGMTKIETVGKVYMACGGLNDSDAEISQVFREVSHTRRAIEMGLGLISAAKKVRLRKEKQLQVRVGIHTGPVVAGVVGFHKPQFSLVGDTVNTASRMASTIIDPDRVQISKSTYHHLEERDGLHFTKQTIDVKGKGEMKTYYVKPGEILRCKARSTTKNMFTSPIKKVSSGFQNPYNVKRSSSDFKSFTPLSAKKTSTVAPELMEVMDATDLFGKTEAKVFEPIKIFTSIFYEDEKEKEIRMQMLESNKSILFYGLLCFVLCNLSMAGIQAIHTMWFGDESFKAFLDFFFYIAEAFAYGILLVFLKINYRNKLFAWCLEVCYLLSISYSIITNLVLNNPNLEIINETYILFMILVSSQCSFTFFKNTFLFSICISIFYVISLVIIDINYLRHHILFSVFFVVIVISTTYLREKDLRVFYALEEYASSELKKTEDLLTQMMPPHVYHNLKEEVANTDTFTEVTILYADIVGFTAWSSDHNASEVVGMLSELYTRFDKKCVENNVYKVHTIGDCYVAIGLMGNDNRDPANECLNIVNFAYSLQEIIGVVNEELFLNLSMRIGIHTGKIIGGIAGTNIVRYDIYGDDVSVANKMESHGVGGSINVSEVTKNIIEKYKPGMFNFTFNKEIEIDAIKRNVKSYFINFK</sequence>
<feature type="transmembrane region" description="Helical" evidence="13">
    <location>
        <begin position="899"/>
        <end position="917"/>
    </location>
</feature>
<dbReference type="InterPro" id="IPR001054">
    <property type="entry name" value="A/G_cyclase"/>
</dbReference>
<dbReference type="Proteomes" id="UP001162131">
    <property type="component" value="Unassembled WGS sequence"/>
</dbReference>
<dbReference type="GO" id="GO:0009190">
    <property type="term" value="P:cyclic nucleotide biosynthetic process"/>
    <property type="evidence" value="ECO:0007669"/>
    <property type="project" value="InterPro"/>
</dbReference>
<feature type="binding site" evidence="12">
    <location>
        <position position="845"/>
    </location>
    <ligand>
        <name>Mg(2+)</name>
        <dbReference type="ChEBI" id="CHEBI:18420"/>
    </ligand>
</feature>
<organism evidence="15 16">
    <name type="scientific">Blepharisma stoltei</name>
    <dbReference type="NCBI Taxonomy" id="1481888"/>
    <lineage>
        <taxon>Eukaryota</taxon>
        <taxon>Sar</taxon>
        <taxon>Alveolata</taxon>
        <taxon>Ciliophora</taxon>
        <taxon>Postciliodesmatophora</taxon>
        <taxon>Heterotrichea</taxon>
        <taxon>Heterotrichida</taxon>
        <taxon>Blepharismidae</taxon>
        <taxon>Blepharisma</taxon>
    </lineage>
</organism>
<dbReference type="Gene3D" id="3.40.50.1000">
    <property type="entry name" value="HAD superfamily/HAD-like"/>
    <property type="match status" value="2"/>
</dbReference>
<evidence type="ECO:0000256" key="3">
    <source>
        <dbReference type="ARBA" id="ARBA00022723"/>
    </source>
</evidence>
<dbReference type="GO" id="GO:0140326">
    <property type="term" value="F:ATPase-coupled intramembrane lipid transporter activity"/>
    <property type="evidence" value="ECO:0007669"/>
    <property type="project" value="InterPro"/>
</dbReference>
<feature type="binding site" evidence="11">
    <location>
        <position position="540"/>
    </location>
    <ligand>
        <name>ATP</name>
        <dbReference type="ChEBI" id="CHEBI:30616"/>
    </ligand>
</feature>
<feature type="transmembrane region" description="Helical" evidence="13">
    <location>
        <begin position="1682"/>
        <end position="1707"/>
    </location>
</feature>
<dbReference type="SFLD" id="SFLDG00002">
    <property type="entry name" value="C1.7:_P-type_atpase_like"/>
    <property type="match status" value="1"/>
</dbReference>
<dbReference type="Pfam" id="PF00211">
    <property type="entry name" value="Guanylate_cyc"/>
    <property type="match status" value="2"/>
</dbReference>
<dbReference type="GO" id="GO:0005524">
    <property type="term" value="F:ATP binding"/>
    <property type="evidence" value="ECO:0007669"/>
    <property type="project" value="UniProtKB-KW"/>
</dbReference>
<evidence type="ECO:0000256" key="12">
    <source>
        <dbReference type="PIRSR" id="PIRSR606539-3"/>
    </source>
</evidence>
<evidence type="ECO:0000313" key="15">
    <source>
        <dbReference type="EMBL" id="CAG9320536.1"/>
    </source>
</evidence>
<feature type="binding site" evidence="12">
    <location>
        <position position="378"/>
    </location>
    <ligand>
        <name>Mg(2+)</name>
        <dbReference type="ChEBI" id="CHEBI:18420"/>
    </ligand>
</feature>
<dbReference type="GO" id="GO:0005768">
    <property type="term" value="C:endosome"/>
    <property type="evidence" value="ECO:0007669"/>
    <property type="project" value="TreeGrafter"/>
</dbReference>
<keyword evidence="9 13" id="KW-0472">Membrane</keyword>
<evidence type="ECO:0000256" key="11">
    <source>
        <dbReference type="PIRSR" id="PIRSR606539-2"/>
    </source>
</evidence>
<feature type="transmembrane region" description="Helical" evidence="13">
    <location>
        <begin position="1081"/>
        <end position="1101"/>
    </location>
</feature>
<feature type="binding site" evidence="11">
    <location>
        <position position="849"/>
    </location>
    <ligand>
        <name>ATP</name>
        <dbReference type="ChEBI" id="CHEBI:30616"/>
    </ligand>
</feature>
<keyword evidence="4 11" id="KW-0547">Nucleotide-binding</keyword>
<dbReference type="SUPFAM" id="SSF55073">
    <property type="entry name" value="Nucleotide cyclase"/>
    <property type="match status" value="2"/>
</dbReference>
<comment type="cofactor">
    <cofactor evidence="12">
        <name>Mg(2+)</name>
        <dbReference type="ChEBI" id="CHEBI:18420"/>
    </cofactor>
</comment>
<feature type="transmembrane region" description="Helical" evidence="13">
    <location>
        <begin position="1243"/>
        <end position="1262"/>
    </location>
</feature>
<evidence type="ECO:0000256" key="8">
    <source>
        <dbReference type="ARBA" id="ARBA00022989"/>
    </source>
</evidence>
<feature type="transmembrane region" description="Helical" evidence="13">
    <location>
        <begin position="1719"/>
        <end position="1737"/>
    </location>
</feature>
<dbReference type="Pfam" id="PF16209">
    <property type="entry name" value="PhoLip_ATPase_N"/>
    <property type="match status" value="1"/>
</dbReference>
<dbReference type="GO" id="GO:0006890">
    <property type="term" value="P:retrograde vesicle-mediated transport, Golgi to endoplasmic reticulum"/>
    <property type="evidence" value="ECO:0007669"/>
    <property type="project" value="TreeGrafter"/>
</dbReference>
<dbReference type="SUPFAM" id="SSF56784">
    <property type="entry name" value="HAD-like"/>
    <property type="match status" value="1"/>
</dbReference>
<reference evidence="15" key="1">
    <citation type="submission" date="2021-09" db="EMBL/GenBank/DDBJ databases">
        <authorList>
            <consortium name="AG Swart"/>
            <person name="Singh M."/>
            <person name="Singh A."/>
            <person name="Seah K."/>
            <person name="Emmerich C."/>
        </authorList>
    </citation>
    <scope>NUCLEOTIDE SEQUENCE</scope>
    <source>
        <strain evidence="15">ATCC30299</strain>
    </source>
</reference>
<dbReference type="PANTHER" id="PTHR24092:SF5">
    <property type="entry name" value="PHOSPHOLIPID-TRANSPORTING ATPASE"/>
    <property type="match status" value="1"/>
</dbReference>
<dbReference type="NCBIfam" id="TIGR01652">
    <property type="entry name" value="ATPase-Plipid"/>
    <property type="match status" value="1"/>
</dbReference>
<feature type="domain" description="Guanylate cyclase" evidence="14">
    <location>
        <begin position="1893"/>
        <end position="2023"/>
    </location>
</feature>
<dbReference type="InterPro" id="IPR008250">
    <property type="entry name" value="ATPase_P-typ_transduc_dom_A_sf"/>
</dbReference>
<keyword evidence="7" id="KW-1278">Translocase</keyword>
<dbReference type="GO" id="GO:0000287">
    <property type="term" value="F:magnesium ion binding"/>
    <property type="evidence" value="ECO:0007669"/>
    <property type="project" value="InterPro"/>
</dbReference>
<dbReference type="GO" id="GO:0045332">
    <property type="term" value="P:phospholipid translocation"/>
    <property type="evidence" value="ECO:0007669"/>
    <property type="project" value="TreeGrafter"/>
</dbReference>
<feature type="transmembrane region" description="Helical" evidence="13">
    <location>
        <begin position="1043"/>
        <end position="1066"/>
    </location>
</feature>
<feature type="binding site" evidence="11">
    <location>
        <position position="376"/>
    </location>
    <ligand>
        <name>ATP</name>
        <dbReference type="ChEBI" id="CHEBI:30616"/>
    </ligand>
</feature>
<evidence type="ECO:0000256" key="9">
    <source>
        <dbReference type="ARBA" id="ARBA00023136"/>
    </source>
</evidence>
<feature type="domain" description="Guanylate cyclase" evidence="14">
    <location>
        <begin position="1393"/>
        <end position="1529"/>
    </location>
</feature>
<dbReference type="GO" id="GO:0006897">
    <property type="term" value="P:endocytosis"/>
    <property type="evidence" value="ECO:0007669"/>
    <property type="project" value="TreeGrafter"/>
</dbReference>
<feature type="transmembrane region" description="Helical" evidence="13">
    <location>
        <begin position="1187"/>
        <end position="1207"/>
    </location>
</feature>
<dbReference type="CDD" id="cd07302">
    <property type="entry name" value="CHD"/>
    <property type="match status" value="2"/>
</dbReference>
<keyword evidence="2 13" id="KW-0812">Transmembrane</keyword>
<evidence type="ECO:0000256" key="5">
    <source>
        <dbReference type="ARBA" id="ARBA00022840"/>
    </source>
</evidence>
<evidence type="ECO:0000256" key="7">
    <source>
        <dbReference type="ARBA" id="ARBA00022967"/>
    </source>
</evidence>
<dbReference type="GO" id="GO:0035556">
    <property type="term" value="P:intracellular signal transduction"/>
    <property type="evidence" value="ECO:0007669"/>
    <property type="project" value="InterPro"/>
</dbReference>
<dbReference type="InterPro" id="IPR006539">
    <property type="entry name" value="P-type_ATPase_IV"/>
</dbReference>
<keyword evidence="8 13" id="KW-1133">Transmembrane helix</keyword>
<evidence type="ECO:0000256" key="6">
    <source>
        <dbReference type="ARBA" id="ARBA00022842"/>
    </source>
</evidence>
<evidence type="ECO:0000313" key="16">
    <source>
        <dbReference type="Proteomes" id="UP001162131"/>
    </source>
</evidence>
<dbReference type="PROSITE" id="PS50125">
    <property type="entry name" value="GUANYLATE_CYCLASE_2"/>
    <property type="match status" value="2"/>
</dbReference>
<feature type="transmembrane region" description="Helical" evidence="13">
    <location>
        <begin position="1213"/>
        <end position="1236"/>
    </location>
</feature>
<dbReference type="SFLD" id="SFLDS00003">
    <property type="entry name" value="Haloacid_Dehalogenase"/>
    <property type="match status" value="1"/>
</dbReference>
<feature type="active site" description="4-aspartylphosphate intermediate" evidence="10">
    <location>
        <position position="376"/>
    </location>
</feature>
<dbReference type="Gene3D" id="2.70.150.10">
    <property type="entry name" value="Calcium-transporting ATPase, cytoplasmic transduction domain A"/>
    <property type="match status" value="1"/>
</dbReference>
<feature type="transmembrane region" description="Helical" evidence="13">
    <location>
        <begin position="1293"/>
        <end position="1311"/>
    </location>
</feature>
<protein>
    <recommendedName>
        <fullName evidence="14">Guanylate cyclase domain-containing protein</fullName>
    </recommendedName>
</protein>
<evidence type="ECO:0000256" key="10">
    <source>
        <dbReference type="PIRSR" id="PIRSR606539-1"/>
    </source>
</evidence>
<feature type="binding site" evidence="12">
    <location>
        <position position="849"/>
    </location>
    <ligand>
        <name>Mg(2+)</name>
        <dbReference type="ChEBI" id="CHEBI:18420"/>
    </ligand>
</feature>
<dbReference type="SMART" id="SM00044">
    <property type="entry name" value="CYCc"/>
    <property type="match status" value="2"/>
</dbReference>
<dbReference type="SUPFAM" id="SSF81653">
    <property type="entry name" value="Calcium ATPase, transduction domain A"/>
    <property type="match status" value="1"/>
</dbReference>
<dbReference type="InterPro" id="IPR029787">
    <property type="entry name" value="Nucleotide_cyclase"/>
</dbReference>
<gene>
    <name evidence="15" type="ORF">BSTOLATCC_MIC26450</name>
</gene>
<feature type="transmembrane region" description="Helical" evidence="13">
    <location>
        <begin position="1824"/>
        <end position="1841"/>
    </location>
</feature>
<dbReference type="InterPro" id="IPR018303">
    <property type="entry name" value="ATPase_P-typ_P_site"/>
</dbReference>
<feature type="binding site" evidence="11">
    <location>
        <position position="655"/>
    </location>
    <ligand>
        <name>ATP</name>
        <dbReference type="ChEBI" id="CHEBI:30616"/>
    </ligand>
</feature>
<feature type="binding site" evidence="11">
    <location>
        <position position="377"/>
    </location>
    <ligand>
        <name>ATP</name>
        <dbReference type="ChEBI" id="CHEBI:30616"/>
    </ligand>
</feature>
<dbReference type="InterPro" id="IPR023298">
    <property type="entry name" value="ATPase_P-typ_TM_dom_sf"/>
</dbReference>
<evidence type="ECO:0000256" key="2">
    <source>
        <dbReference type="ARBA" id="ARBA00022692"/>
    </source>
</evidence>
<dbReference type="InterPro" id="IPR036412">
    <property type="entry name" value="HAD-like_sf"/>
</dbReference>
<dbReference type="InterPro" id="IPR032631">
    <property type="entry name" value="P-type_ATPase_N"/>
</dbReference>
<accession>A0AAU9J483</accession>
<dbReference type="Gene3D" id="1.20.1110.10">
    <property type="entry name" value="Calcium-transporting ATPase, transmembrane domain"/>
    <property type="match status" value="1"/>
</dbReference>
<comment type="subcellular location">
    <subcellularLocation>
        <location evidence="1">Membrane</location>
        <topology evidence="1">Multi-pass membrane protein</topology>
    </subcellularLocation>
</comment>
<dbReference type="GO" id="GO:0005802">
    <property type="term" value="C:trans-Golgi network"/>
    <property type="evidence" value="ECO:0007669"/>
    <property type="project" value="TreeGrafter"/>
</dbReference>
<feature type="transmembrane region" description="Helical" evidence="13">
    <location>
        <begin position="929"/>
        <end position="952"/>
    </location>
</feature>
<feature type="transmembrane region" description="Helical" evidence="13">
    <location>
        <begin position="982"/>
        <end position="1006"/>
    </location>
</feature>
<feature type="binding site" evidence="11">
    <location>
        <position position="654"/>
    </location>
    <ligand>
        <name>ATP</name>
        <dbReference type="ChEBI" id="CHEBI:30616"/>
    </ligand>
</feature>
<dbReference type="PROSITE" id="PS00154">
    <property type="entry name" value="ATPASE_E1_E2"/>
    <property type="match status" value="1"/>
</dbReference>
<keyword evidence="5 11" id="KW-0067">ATP-binding</keyword>
<dbReference type="InterPro" id="IPR032630">
    <property type="entry name" value="P_typ_ATPase_c"/>
</dbReference>
<feature type="transmembrane region" description="Helical" evidence="13">
    <location>
        <begin position="1744"/>
        <end position="1762"/>
    </location>
</feature>
<dbReference type="InterPro" id="IPR023214">
    <property type="entry name" value="HAD_sf"/>
</dbReference>
<evidence type="ECO:0000256" key="1">
    <source>
        <dbReference type="ARBA" id="ARBA00004141"/>
    </source>
</evidence>
<feature type="transmembrane region" description="Helical" evidence="13">
    <location>
        <begin position="284"/>
        <end position="308"/>
    </location>
</feature>
<dbReference type="PANTHER" id="PTHR24092">
    <property type="entry name" value="PROBABLE PHOSPHOLIPID-TRANSPORTING ATPASE"/>
    <property type="match status" value="1"/>
</dbReference>
<dbReference type="GO" id="GO:0005886">
    <property type="term" value="C:plasma membrane"/>
    <property type="evidence" value="ECO:0007669"/>
    <property type="project" value="TreeGrafter"/>
</dbReference>
<dbReference type="SUPFAM" id="SSF81665">
    <property type="entry name" value="Calcium ATPase, transmembrane domain M"/>
    <property type="match status" value="1"/>
</dbReference>
<feature type="binding site" evidence="11">
    <location>
        <position position="378"/>
    </location>
    <ligand>
        <name>ATP</name>
        <dbReference type="ChEBI" id="CHEBI:30616"/>
    </ligand>
</feature>
<feature type="transmembrane region" description="Helical" evidence="13">
    <location>
        <begin position="1323"/>
        <end position="1341"/>
    </location>
</feature>
<dbReference type="Pfam" id="PF16212">
    <property type="entry name" value="PhoLip_ATPase_C"/>
    <property type="match status" value="1"/>
</dbReference>
<feature type="binding site" evidence="11">
    <location>
        <position position="823"/>
    </location>
    <ligand>
        <name>ATP</name>
        <dbReference type="ChEBI" id="CHEBI:30616"/>
    </ligand>
</feature>
<dbReference type="InterPro" id="IPR044492">
    <property type="entry name" value="P_typ_ATPase_HD_dom"/>
</dbReference>
<feature type="transmembrane region" description="Helical" evidence="13">
    <location>
        <begin position="1018"/>
        <end position="1036"/>
    </location>
</feature>
<feature type="transmembrane region" description="Helical" evidence="13">
    <location>
        <begin position="1799"/>
        <end position="1818"/>
    </location>
</feature>
<dbReference type="EMBL" id="CAJZBQ010000025">
    <property type="protein sequence ID" value="CAG9320536.1"/>
    <property type="molecule type" value="Genomic_DNA"/>
</dbReference>
<feature type="binding site" evidence="12">
    <location>
        <position position="376"/>
    </location>
    <ligand>
        <name>Mg(2+)</name>
        <dbReference type="ChEBI" id="CHEBI:18420"/>
    </ligand>
</feature>
<comment type="caution">
    <text evidence="15">The sequence shown here is derived from an EMBL/GenBank/DDBJ whole genome shotgun (WGS) entry which is preliminary data.</text>
</comment>
<dbReference type="SFLD" id="SFLDF00027">
    <property type="entry name" value="p-type_atpase"/>
    <property type="match status" value="1"/>
</dbReference>
<evidence type="ECO:0000256" key="13">
    <source>
        <dbReference type="SAM" id="Phobius"/>
    </source>
</evidence>
<keyword evidence="6 12" id="KW-0460">Magnesium</keyword>
<evidence type="ECO:0000259" key="14">
    <source>
        <dbReference type="PROSITE" id="PS50125"/>
    </source>
</evidence>
<keyword evidence="16" id="KW-1185">Reference proteome</keyword>
<proteinExistence type="predicted"/>